<dbReference type="OrthoDB" id="258549at2"/>
<keyword evidence="9" id="KW-1133">Transmembrane helix</keyword>
<dbReference type="GO" id="GO:0048040">
    <property type="term" value="F:UDP-glucuronate decarboxylase activity"/>
    <property type="evidence" value="ECO:0007669"/>
    <property type="project" value="UniProtKB-EC"/>
</dbReference>
<dbReference type="Gene3D" id="3.40.50.720">
    <property type="entry name" value="NAD(P)-binding Rossmann-like Domain"/>
    <property type="match status" value="1"/>
</dbReference>
<evidence type="ECO:0000256" key="12">
    <source>
        <dbReference type="ARBA" id="ARBA00023136"/>
    </source>
</evidence>
<reference evidence="15 16" key="1">
    <citation type="submission" date="2019-08" db="EMBL/GenBank/DDBJ databases">
        <title>Complete genome sequence of Candidatus Uab amorphum.</title>
        <authorList>
            <person name="Shiratori T."/>
            <person name="Suzuki S."/>
            <person name="Kakizawa Y."/>
            <person name="Ishida K."/>
        </authorList>
    </citation>
    <scope>NUCLEOTIDE SEQUENCE [LARGE SCALE GENOMIC DNA]</scope>
    <source>
        <strain evidence="15 16">SRT547</strain>
    </source>
</reference>
<dbReference type="UniPathway" id="UPA00796">
    <property type="reaction ID" value="UER00771"/>
</dbReference>
<dbReference type="InterPro" id="IPR044516">
    <property type="entry name" value="UXS-like"/>
</dbReference>
<evidence type="ECO:0000256" key="5">
    <source>
        <dbReference type="ARBA" id="ARBA00012290"/>
    </source>
</evidence>
<evidence type="ECO:0000256" key="1">
    <source>
        <dbReference type="ARBA" id="ARBA00001911"/>
    </source>
</evidence>
<evidence type="ECO:0000256" key="13">
    <source>
        <dbReference type="ARBA" id="ARBA00023239"/>
    </source>
</evidence>
<feature type="domain" description="NAD(P)-binding" evidence="14">
    <location>
        <begin position="7"/>
        <end position="315"/>
    </location>
</feature>
<evidence type="ECO:0000256" key="2">
    <source>
        <dbReference type="ARBA" id="ARBA00004447"/>
    </source>
</evidence>
<keyword evidence="11" id="KW-0333">Golgi apparatus</keyword>
<dbReference type="KEGG" id="uam:UABAM_00932"/>
<evidence type="ECO:0000256" key="3">
    <source>
        <dbReference type="ARBA" id="ARBA00005100"/>
    </source>
</evidence>
<dbReference type="Pfam" id="PF16363">
    <property type="entry name" value="GDP_Man_Dehyd"/>
    <property type="match status" value="1"/>
</dbReference>
<evidence type="ECO:0000256" key="8">
    <source>
        <dbReference type="ARBA" id="ARBA00022968"/>
    </source>
</evidence>
<keyword evidence="6" id="KW-0812">Transmembrane</keyword>
<evidence type="ECO:0000313" key="15">
    <source>
        <dbReference type="EMBL" id="BBM82589.1"/>
    </source>
</evidence>
<dbReference type="GO" id="GO:0042732">
    <property type="term" value="P:D-xylose metabolic process"/>
    <property type="evidence" value="ECO:0007669"/>
    <property type="project" value="InterPro"/>
</dbReference>
<proteinExistence type="inferred from homology"/>
<dbReference type="AlphaFoldDB" id="A0A5S9IIQ4"/>
<gene>
    <name evidence="15" type="ORF">UABAM_00932</name>
</gene>
<dbReference type="EC" id="4.1.1.35" evidence="5"/>
<keyword evidence="13" id="KW-0456">Lyase</keyword>
<evidence type="ECO:0000256" key="11">
    <source>
        <dbReference type="ARBA" id="ARBA00023034"/>
    </source>
</evidence>
<protein>
    <recommendedName>
        <fullName evidence="5">UDP-glucuronate decarboxylase</fullName>
        <ecNumber evidence="5">4.1.1.35</ecNumber>
    </recommendedName>
</protein>
<dbReference type="RefSeq" id="WP_151966825.1">
    <property type="nucleotide sequence ID" value="NZ_AP019860.1"/>
</dbReference>
<comment type="cofactor">
    <cofactor evidence="1">
        <name>NAD(+)</name>
        <dbReference type="ChEBI" id="CHEBI:57540"/>
    </cofactor>
</comment>
<dbReference type="InterPro" id="IPR016040">
    <property type="entry name" value="NAD(P)-bd_dom"/>
</dbReference>
<dbReference type="Proteomes" id="UP000326354">
    <property type="component" value="Chromosome"/>
</dbReference>
<keyword evidence="16" id="KW-1185">Reference proteome</keyword>
<dbReference type="PANTHER" id="PTHR43078:SF6">
    <property type="entry name" value="UDP-GLUCURONIC ACID DECARBOXYLASE 1"/>
    <property type="match status" value="1"/>
</dbReference>
<dbReference type="InterPro" id="IPR036291">
    <property type="entry name" value="NAD(P)-bd_dom_sf"/>
</dbReference>
<keyword evidence="10" id="KW-0520">NAD</keyword>
<evidence type="ECO:0000256" key="4">
    <source>
        <dbReference type="ARBA" id="ARBA00007505"/>
    </source>
</evidence>
<evidence type="ECO:0000313" key="16">
    <source>
        <dbReference type="Proteomes" id="UP000326354"/>
    </source>
</evidence>
<keyword evidence="12" id="KW-0472">Membrane</keyword>
<organism evidence="15 16">
    <name type="scientific">Uabimicrobium amorphum</name>
    <dbReference type="NCBI Taxonomy" id="2596890"/>
    <lineage>
        <taxon>Bacteria</taxon>
        <taxon>Pseudomonadati</taxon>
        <taxon>Planctomycetota</taxon>
        <taxon>Candidatus Uabimicrobiia</taxon>
        <taxon>Candidatus Uabimicrobiales</taxon>
        <taxon>Candidatus Uabimicrobiaceae</taxon>
        <taxon>Candidatus Uabimicrobium</taxon>
    </lineage>
</organism>
<comment type="similarity">
    <text evidence="4">Belongs to the NAD(P)-dependent epimerase/dehydratase family. UDP-glucuronic acid decarboxylase subfamily.</text>
</comment>
<dbReference type="GO" id="GO:0033320">
    <property type="term" value="P:UDP-D-xylose biosynthetic process"/>
    <property type="evidence" value="ECO:0007669"/>
    <property type="project" value="UniProtKB-UniPathway"/>
</dbReference>
<dbReference type="EMBL" id="AP019860">
    <property type="protein sequence ID" value="BBM82589.1"/>
    <property type="molecule type" value="Genomic_DNA"/>
</dbReference>
<evidence type="ECO:0000256" key="6">
    <source>
        <dbReference type="ARBA" id="ARBA00022692"/>
    </source>
</evidence>
<evidence type="ECO:0000256" key="10">
    <source>
        <dbReference type="ARBA" id="ARBA00023027"/>
    </source>
</evidence>
<keyword evidence="8" id="KW-0735">Signal-anchor</keyword>
<comment type="pathway">
    <text evidence="3">Nucleotide-sugar biosynthesis; UDP-alpha-D-xylose biosynthesis; UDP-alpha-D-xylose from UDP-alpha-D-glucuronate: step 1/1.</text>
</comment>
<keyword evidence="7" id="KW-0210">Decarboxylase</keyword>
<evidence type="ECO:0000256" key="9">
    <source>
        <dbReference type="ARBA" id="ARBA00022989"/>
    </source>
</evidence>
<name>A0A5S9IIQ4_UABAM</name>
<dbReference type="GO" id="GO:0070403">
    <property type="term" value="F:NAD+ binding"/>
    <property type="evidence" value="ECO:0007669"/>
    <property type="project" value="InterPro"/>
</dbReference>
<evidence type="ECO:0000256" key="7">
    <source>
        <dbReference type="ARBA" id="ARBA00022793"/>
    </source>
</evidence>
<dbReference type="GO" id="GO:0005737">
    <property type="term" value="C:cytoplasm"/>
    <property type="evidence" value="ECO:0007669"/>
    <property type="project" value="TreeGrafter"/>
</dbReference>
<sequence length="323" mass="36226">MKHKRILITGGAGFIGSHLAEFFLEQNCQVTIVDNLSTGAWANIQHLEQNENFSAVISCVTDERLMDDLVRNSDIVYHLASAVGVKLIMEKPIDTIDTIFHTTDMAIKKCSRYRKPFVFTSTSEVYGKLDKDVFSEDSDVLLGCAEKHRWAYAATKAVDEFLILAHHMQTNLPVYIARLFNTVGPRQTGQYGMVLPNFVTRALNNQPIRVFGNGQQTRCFCSVYDVVKALAKFPQSKNAIGKVINIGSQQEISIKALAEKVVEKTQSKSTIELVPYSEVFGPGFDDILKRVPDLTRAKNFLEWSPKCSLDDIIEQVIKDKQDG</sequence>
<comment type="subcellular location">
    <subcellularLocation>
        <location evidence="2">Golgi apparatus</location>
        <location evidence="2">Golgi stack membrane</location>
        <topology evidence="2">Single-pass type II membrane protein</topology>
    </subcellularLocation>
</comment>
<evidence type="ECO:0000259" key="14">
    <source>
        <dbReference type="Pfam" id="PF16363"/>
    </source>
</evidence>
<dbReference type="PANTHER" id="PTHR43078">
    <property type="entry name" value="UDP-GLUCURONIC ACID DECARBOXYLASE-RELATED"/>
    <property type="match status" value="1"/>
</dbReference>
<dbReference type="SUPFAM" id="SSF51735">
    <property type="entry name" value="NAD(P)-binding Rossmann-fold domains"/>
    <property type="match status" value="1"/>
</dbReference>
<accession>A0A5S9IIQ4</accession>